<feature type="modified residue" description="4-aspartylphosphate" evidence="5">
    <location>
        <position position="58"/>
    </location>
</feature>
<dbReference type="PROSITE" id="PS00622">
    <property type="entry name" value="HTH_LUXR_1"/>
    <property type="match status" value="1"/>
</dbReference>
<evidence type="ECO:0000256" key="5">
    <source>
        <dbReference type="PROSITE-ProRule" id="PRU00169"/>
    </source>
</evidence>
<keyword evidence="4" id="KW-0804">Transcription</keyword>
<dbReference type="InterPro" id="IPR016032">
    <property type="entry name" value="Sig_transdc_resp-reg_C-effctor"/>
</dbReference>
<evidence type="ECO:0000259" key="7">
    <source>
        <dbReference type="PROSITE" id="PS50110"/>
    </source>
</evidence>
<dbReference type="InterPro" id="IPR001789">
    <property type="entry name" value="Sig_transdc_resp-reg_receiver"/>
</dbReference>
<dbReference type="PANTHER" id="PTHR43214">
    <property type="entry name" value="TWO-COMPONENT RESPONSE REGULATOR"/>
    <property type="match status" value="1"/>
</dbReference>
<dbReference type="SMART" id="SM00448">
    <property type="entry name" value="REC"/>
    <property type="match status" value="1"/>
</dbReference>
<dbReference type="GO" id="GO:0000160">
    <property type="term" value="P:phosphorelay signal transduction system"/>
    <property type="evidence" value="ECO:0007669"/>
    <property type="project" value="InterPro"/>
</dbReference>
<reference evidence="8 9" key="1">
    <citation type="submission" date="2019-02" db="EMBL/GenBank/DDBJ databases">
        <title>Sequencing the genomes of 1000 actinobacteria strains.</title>
        <authorList>
            <person name="Klenk H.-P."/>
        </authorList>
    </citation>
    <scope>NUCLEOTIDE SEQUENCE [LARGE SCALE GENOMIC DNA]</scope>
    <source>
        <strain evidence="8 9">DSM 45779</strain>
    </source>
</reference>
<sequence>MDEPPIRIVLVDDHPVFRSGLRGVVERMPDAVVVGEAGDGTGALDVVDSQRPDVVVMDLHMPGPGGIETTRVITGRHTGLAVVVLTMVEDDGAVLAALQAGARGYLLKGADEAEISSALRIAATGGAVLGPAVAGPALAGYRSGPPAHTPFPQLSARESELLELLARGRSNTEIARTLHLGNQTVRNYVSSIFAKLGVQDRAAAIVRARDAGLGLGPP</sequence>
<dbReference type="EMBL" id="SHKL01000001">
    <property type="protein sequence ID" value="RZT86399.1"/>
    <property type="molecule type" value="Genomic_DNA"/>
</dbReference>
<dbReference type="RefSeq" id="WP_207223549.1">
    <property type="nucleotide sequence ID" value="NZ_SHKL01000001.1"/>
</dbReference>
<dbReference type="GO" id="GO:0003677">
    <property type="term" value="F:DNA binding"/>
    <property type="evidence" value="ECO:0007669"/>
    <property type="project" value="UniProtKB-KW"/>
</dbReference>
<evidence type="ECO:0000256" key="3">
    <source>
        <dbReference type="ARBA" id="ARBA00023125"/>
    </source>
</evidence>
<dbReference type="Pfam" id="PF00072">
    <property type="entry name" value="Response_reg"/>
    <property type="match status" value="1"/>
</dbReference>
<dbReference type="InterPro" id="IPR058245">
    <property type="entry name" value="NreC/VraR/RcsB-like_REC"/>
</dbReference>
<proteinExistence type="predicted"/>
<name>A0A4Q7V1G3_PSEST</name>
<dbReference type="PRINTS" id="PR00038">
    <property type="entry name" value="HTHLUXR"/>
</dbReference>
<feature type="domain" description="HTH luxR-type" evidence="6">
    <location>
        <begin position="147"/>
        <end position="212"/>
    </location>
</feature>
<dbReference type="PROSITE" id="PS50110">
    <property type="entry name" value="RESPONSE_REGULATORY"/>
    <property type="match status" value="1"/>
</dbReference>
<evidence type="ECO:0000259" key="6">
    <source>
        <dbReference type="PROSITE" id="PS50043"/>
    </source>
</evidence>
<dbReference type="GO" id="GO:0006355">
    <property type="term" value="P:regulation of DNA-templated transcription"/>
    <property type="evidence" value="ECO:0007669"/>
    <property type="project" value="InterPro"/>
</dbReference>
<dbReference type="SUPFAM" id="SSF46894">
    <property type="entry name" value="C-terminal effector domain of the bipartite response regulators"/>
    <property type="match status" value="1"/>
</dbReference>
<dbReference type="PANTHER" id="PTHR43214:SF24">
    <property type="entry name" value="TRANSCRIPTIONAL REGULATORY PROTEIN NARL-RELATED"/>
    <property type="match status" value="1"/>
</dbReference>
<dbReference type="InterPro" id="IPR011006">
    <property type="entry name" value="CheY-like_superfamily"/>
</dbReference>
<dbReference type="PROSITE" id="PS50043">
    <property type="entry name" value="HTH_LUXR_2"/>
    <property type="match status" value="1"/>
</dbReference>
<gene>
    <name evidence="8" type="ORF">EV383_3294</name>
</gene>
<dbReference type="Gene3D" id="3.40.50.2300">
    <property type="match status" value="1"/>
</dbReference>
<dbReference type="SUPFAM" id="SSF52172">
    <property type="entry name" value="CheY-like"/>
    <property type="match status" value="1"/>
</dbReference>
<evidence type="ECO:0000256" key="4">
    <source>
        <dbReference type="ARBA" id="ARBA00023163"/>
    </source>
</evidence>
<keyword evidence="3" id="KW-0238">DNA-binding</keyword>
<feature type="domain" description="Response regulatory" evidence="7">
    <location>
        <begin position="7"/>
        <end position="123"/>
    </location>
</feature>
<dbReference type="InterPro" id="IPR039420">
    <property type="entry name" value="WalR-like"/>
</dbReference>
<dbReference type="AlphaFoldDB" id="A0A4Q7V1G3"/>
<keyword evidence="2" id="KW-0805">Transcription regulation</keyword>
<dbReference type="Proteomes" id="UP000291591">
    <property type="component" value="Unassembled WGS sequence"/>
</dbReference>
<evidence type="ECO:0000313" key="8">
    <source>
        <dbReference type="EMBL" id="RZT86399.1"/>
    </source>
</evidence>
<dbReference type="InterPro" id="IPR000792">
    <property type="entry name" value="Tscrpt_reg_LuxR_C"/>
</dbReference>
<evidence type="ECO:0000256" key="2">
    <source>
        <dbReference type="ARBA" id="ARBA00023015"/>
    </source>
</evidence>
<dbReference type="CDD" id="cd17535">
    <property type="entry name" value="REC_NarL-like"/>
    <property type="match status" value="1"/>
</dbReference>
<dbReference type="SMART" id="SM00421">
    <property type="entry name" value="HTH_LUXR"/>
    <property type="match status" value="1"/>
</dbReference>
<evidence type="ECO:0000313" key="9">
    <source>
        <dbReference type="Proteomes" id="UP000291591"/>
    </source>
</evidence>
<dbReference type="Pfam" id="PF00196">
    <property type="entry name" value="GerE"/>
    <property type="match status" value="1"/>
</dbReference>
<evidence type="ECO:0000256" key="1">
    <source>
        <dbReference type="ARBA" id="ARBA00022553"/>
    </source>
</evidence>
<dbReference type="CDD" id="cd06170">
    <property type="entry name" value="LuxR_C_like"/>
    <property type="match status" value="1"/>
</dbReference>
<organism evidence="8 9">
    <name type="scientific">Pseudonocardia sediminis</name>
    <dbReference type="NCBI Taxonomy" id="1397368"/>
    <lineage>
        <taxon>Bacteria</taxon>
        <taxon>Bacillati</taxon>
        <taxon>Actinomycetota</taxon>
        <taxon>Actinomycetes</taxon>
        <taxon>Pseudonocardiales</taxon>
        <taxon>Pseudonocardiaceae</taxon>
        <taxon>Pseudonocardia</taxon>
    </lineage>
</organism>
<keyword evidence="9" id="KW-1185">Reference proteome</keyword>
<keyword evidence="1 5" id="KW-0597">Phosphoprotein</keyword>
<protein>
    <submittedName>
        <fullName evidence="8">LuxR family two component transcriptional regulator</fullName>
    </submittedName>
</protein>
<accession>A0A4Q7V1G3</accession>
<comment type="caution">
    <text evidence="8">The sequence shown here is derived from an EMBL/GenBank/DDBJ whole genome shotgun (WGS) entry which is preliminary data.</text>
</comment>